<evidence type="ECO:0000313" key="2">
    <source>
        <dbReference type="Proteomes" id="UP000003340"/>
    </source>
</evidence>
<dbReference type="HOGENOM" id="CLU_2011294_0_0_9"/>
<proteinExistence type="predicted"/>
<sequence>MMMNRQLSAVFSSYETAQLAAKRVKEKFPDANAAAVAKNPDSREISVPPTAFLDGTLGGAVIPATMTGARAAASTLLGESHIVRGADSDSISEAVVQVNADPDTCRNIVSYLSDCGGLDITVQ</sequence>
<protein>
    <submittedName>
        <fullName evidence="1">Uncharacterized protein</fullName>
    </submittedName>
</protein>
<name>C0EHL5_9FIRM</name>
<reference evidence="1 2" key="1">
    <citation type="submission" date="2009-01" db="EMBL/GenBank/DDBJ databases">
        <authorList>
            <person name="Fulton L."/>
            <person name="Clifton S."/>
            <person name="Fulton B."/>
            <person name="Xu J."/>
            <person name="Minx P."/>
            <person name="Pepin K.H."/>
            <person name="Johnson M."/>
            <person name="Bhonagiri V."/>
            <person name="Nash W.E."/>
            <person name="Mardis E.R."/>
            <person name="Wilson R.K."/>
        </authorList>
    </citation>
    <scope>NUCLEOTIDE SEQUENCE [LARGE SCALE GENOMIC DNA]</scope>
    <source>
        <strain evidence="1 2">DSM 5476</strain>
    </source>
</reference>
<keyword evidence="2" id="KW-1185">Reference proteome</keyword>
<dbReference type="Proteomes" id="UP000003340">
    <property type="component" value="Unassembled WGS sequence"/>
</dbReference>
<evidence type="ECO:0000313" key="1">
    <source>
        <dbReference type="EMBL" id="EEG29033.1"/>
    </source>
</evidence>
<accession>C0EHL5</accession>
<gene>
    <name evidence="1" type="ORF">CLOSTMETH_03360</name>
</gene>
<dbReference type="EMBL" id="ACEC01000118">
    <property type="protein sequence ID" value="EEG29033.1"/>
    <property type="molecule type" value="Genomic_DNA"/>
</dbReference>
<reference evidence="1 2" key="2">
    <citation type="submission" date="2009-02" db="EMBL/GenBank/DDBJ databases">
        <title>Draft genome sequence of Clostridium methylpentosum (DSM 5476).</title>
        <authorList>
            <person name="Sudarsanam P."/>
            <person name="Ley R."/>
            <person name="Guruge J."/>
            <person name="Turnbaugh P.J."/>
            <person name="Mahowald M."/>
            <person name="Liep D."/>
            <person name="Gordon J."/>
        </authorList>
    </citation>
    <scope>NUCLEOTIDE SEQUENCE [LARGE SCALE GENOMIC DNA]</scope>
    <source>
        <strain evidence="1 2">DSM 5476</strain>
    </source>
</reference>
<dbReference type="AlphaFoldDB" id="C0EHL5"/>
<comment type="caution">
    <text evidence="1">The sequence shown here is derived from an EMBL/GenBank/DDBJ whole genome shotgun (WGS) entry which is preliminary data.</text>
</comment>
<dbReference type="STRING" id="537013.CLOSTMETH_03360"/>
<organism evidence="1 2">
    <name type="scientific">[Clostridium] methylpentosum DSM 5476</name>
    <dbReference type="NCBI Taxonomy" id="537013"/>
    <lineage>
        <taxon>Bacteria</taxon>
        <taxon>Bacillati</taxon>
        <taxon>Bacillota</taxon>
        <taxon>Clostridia</taxon>
        <taxon>Eubacteriales</taxon>
        <taxon>Oscillospiraceae</taxon>
        <taxon>Oscillospiraceae incertae sedis</taxon>
    </lineage>
</organism>